<feature type="transmembrane region" description="Helical" evidence="2">
    <location>
        <begin position="118"/>
        <end position="144"/>
    </location>
</feature>
<protein>
    <submittedName>
        <fullName evidence="3">Uncharacterized protein</fullName>
    </submittedName>
</protein>
<reference evidence="3" key="1">
    <citation type="submission" date="2023-06" db="EMBL/GenBank/DDBJ databases">
        <title>Genome-scale phylogeny and comparative genomics of the fungal order Sordariales.</title>
        <authorList>
            <consortium name="Lawrence Berkeley National Laboratory"/>
            <person name="Hensen N."/>
            <person name="Bonometti L."/>
            <person name="Westerberg I."/>
            <person name="Brannstrom I.O."/>
            <person name="Guillou S."/>
            <person name="Cros-Aarteil S."/>
            <person name="Calhoun S."/>
            <person name="Haridas S."/>
            <person name="Kuo A."/>
            <person name="Mondo S."/>
            <person name="Pangilinan J."/>
            <person name="Riley R."/>
            <person name="LaButti K."/>
            <person name="Andreopoulos B."/>
            <person name="Lipzen A."/>
            <person name="Chen C."/>
            <person name="Yanf M."/>
            <person name="Daum C."/>
            <person name="Ng V."/>
            <person name="Clum A."/>
            <person name="Steindorff A."/>
            <person name="Ohm R."/>
            <person name="Martin F."/>
            <person name="Silar P."/>
            <person name="Natvig D."/>
            <person name="Lalanne C."/>
            <person name="Gautier V."/>
            <person name="Ament-velasquez S.L."/>
            <person name="Kruys A."/>
            <person name="Hutchinson M.I."/>
            <person name="Powell A.J."/>
            <person name="Barry K."/>
            <person name="Miller A.N."/>
            <person name="Grigoriev I.V."/>
            <person name="Debuchy R."/>
            <person name="Gladieux P."/>
            <person name="Thoren M.H."/>
            <person name="Johannesson H."/>
        </authorList>
    </citation>
    <scope>NUCLEOTIDE SEQUENCE</scope>
    <source>
        <strain evidence="3">SMH3391-2</strain>
    </source>
</reference>
<feature type="transmembrane region" description="Helical" evidence="2">
    <location>
        <begin position="28"/>
        <end position="46"/>
    </location>
</feature>
<evidence type="ECO:0000313" key="4">
    <source>
        <dbReference type="Proteomes" id="UP001174934"/>
    </source>
</evidence>
<gene>
    <name evidence="3" type="ORF">B0T17DRAFT_67533</name>
</gene>
<dbReference type="AlphaFoldDB" id="A0AA40CER3"/>
<feature type="transmembrane region" description="Helical" evidence="2">
    <location>
        <begin position="164"/>
        <end position="185"/>
    </location>
</feature>
<keyword evidence="2" id="KW-0812">Transmembrane</keyword>
<evidence type="ECO:0000256" key="1">
    <source>
        <dbReference type="SAM" id="MobiDB-lite"/>
    </source>
</evidence>
<accession>A0AA40CER3</accession>
<organism evidence="3 4">
    <name type="scientific">Bombardia bombarda</name>
    <dbReference type="NCBI Taxonomy" id="252184"/>
    <lineage>
        <taxon>Eukaryota</taxon>
        <taxon>Fungi</taxon>
        <taxon>Dikarya</taxon>
        <taxon>Ascomycota</taxon>
        <taxon>Pezizomycotina</taxon>
        <taxon>Sordariomycetes</taxon>
        <taxon>Sordariomycetidae</taxon>
        <taxon>Sordariales</taxon>
        <taxon>Lasiosphaeriaceae</taxon>
        <taxon>Bombardia</taxon>
    </lineage>
</organism>
<evidence type="ECO:0000256" key="2">
    <source>
        <dbReference type="SAM" id="Phobius"/>
    </source>
</evidence>
<proteinExistence type="predicted"/>
<comment type="caution">
    <text evidence="3">The sequence shown here is derived from an EMBL/GenBank/DDBJ whole genome shotgun (WGS) entry which is preliminary data.</text>
</comment>
<name>A0AA40CER3_9PEZI</name>
<evidence type="ECO:0000313" key="3">
    <source>
        <dbReference type="EMBL" id="KAK0636081.1"/>
    </source>
</evidence>
<dbReference type="EMBL" id="JAULSR010000001">
    <property type="protein sequence ID" value="KAK0636081.1"/>
    <property type="molecule type" value="Genomic_DNA"/>
</dbReference>
<keyword evidence="2" id="KW-1133">Transmembrane helix</keyword>
<sequence length="353" mass="39015">MADFKLPIEPYTAQRLVPYSRKWHITKIVLRSVSLVFAITLTSVAITSSQQPNFYDDTFYIYNGTTGSYESYSLGAGVLIRAWSASLPPGVVIALYDTGELITYCVRHKTQRGVHPTITLWVELVLWLGLLVCAVFNILLMSSVGAQLMTSYSARPTYFREIDIVAEVFLVILLSLHITLFVRAFKESKQRRQSKGPSFQYMYAPGGGRPFPVVINDDNNNITNASTGQQYQYQHQHQHQQYQHQPQYQQQHQDATQSEPDGDWGSVRPAVALSVAGVPPSSSIAAAAAAMMSTPVTVPVPAYRSVASTTAPPSLAGDGFYGYQGPTSADGHGMEDVHHHRGYGQKEIIPNRT</sequence>
<keyword evidence="2" id="KW-0472">Membrane</keyword>
<feature type="compositionally biased region" description="Low complexity" evidence="1">
    <location>
        <begin position="229"/>
        <end position="253"/>
    </location>
</feature>
<keyword evidence="4" id="KW-1185">Reference proteome</keyword>
<dbReference type="Proteomes" id="UP001174934">
    <property type="component" value="Unassembled WGS sequence"/>
</dbReference>
<feature type="region of interest" description="Disordered" evidence="1">
    <location>
        <begin position="224"/>
        <end position="267"/>
    </location>
</feature>